<dbReference type="Proteomes" id="UP001209570">
    <property type="component" value="Unassembled WGS sequence"/>
</dbReference>
<dbReference type="AlphaFoldDB" id="A0AAD5QD00"/>
<dbReference type="InterPro" id="IPR040661">
    <property type="entry name" value="LZ3wCH"/>
</dbReference>
<keyword evidence="4" id="KW-0175">Coiled coil</keyword>
<evidence type="ECO:0000256" key="5">
    <source>
        <dbReference type="ARBA" id="ARBA00023242"/>
    </source>
</evidence>
<dbReference type="GO" id="GO:0005739">
    <property type="term" value="C:mitochondrion"/>
    <property type="evidence" value="ECO:0007669"/>
    <property type="project" value="TreeGrafter"/>
</dbReference>
<gene>
    <name evidence="7" type="ORF">P43SY_005748</name>
</gene>
<feature type="domain" description="Leucine zipper with capping helix" evidence="6">
    <location>
        <begin position="579"/>
        <end position="633"/>
    </location>
</feature>
<dbReference type="NCBIfam" id="TIGR00152">
    <property type="entry name" value="dephospho-CoA kinase"/>
    <property type="match status" value="1"/>
</dbReference>
<name>A0AAD5QD00_PYTIN</name>
<dbReference type="InterPro" id="IPR001977">
    <property type="entry name" value="Depp_CoAkinase"/>
</dbReference>
<dbReference type="InterPro" id="IPR027417">
    <property type="entry name" value="P-loop_NTPase"/>
</dbReference>
<dbReference type="PROSITE" id="PS51219">
    <property type="entry name" value="DPCK"/>
    <property type="match status" value="1"/>
</dbReference>
<accession>A0AAD5QD00</accession>
<dbReference type="InterPro" id="IPR038781">
    <property type="entry name" value="C365.16-ike"/>
</dbReference>
<dbReference type="PANTHER" id="PTHR37845">
    <property type="entry name" value="SEQUENCE ORPHAN"/>
    <property type="match status" value="1"/>
</dbReference>
<evidence type="ECO:0000313" key="7">
    <source>
        <dbReference type="EMBL" id="KAJ0409854.1"/>
    </source>
</evidence>
<evidence type="ECO:0000256" key="4">
    <source>
        <dbReference type="ARBA" id="ARBA00023054"/>
    </source>
</evidence>
<evidence type="ECO:0000313" key="8">
    <source>
        <dbReference type="Proteomes" id="UP001209570"/>
    </source>
</evidence>
<evidence type="ECO:0000256" key="1">
    <source>
        <dbReference type="ARBA" id="ARBA00004123"/>
    </source>
</evidence>
<dbReference type="HAMAP" id="MF_00376">
    <property type="entry name" value="Dephospho_CoA_kinase"/>
    <property type="match status" value="1"/>
</dbReference>
<keyword evidence="5" id="KW-0539">Nucleus</keyword>
<dbReference type="GO" id="GO:0005634">
    <property type="term" value="C:nucleus"/>
    <property type="evidence" value="ECO:0007669"/>
    <property type="project" value="UniProtKB-SubCell"/>
</dbReference>
<comment type="caution">
    <text evidence="7">The sequence shown here is derived from an EMBL/GenBank/DDBJ whole genome shotgun (WGS) entry which is preliminary data.</text>
</comment>
<sequence>MLPVAAPPVPTAPVALALQQMDEALVVKHDRSVSLLFSRFGCDLAAATVASFGVSPFITIVDRAVAENASGKRSLMNGVRDLSRWFVMHPIEFCKSKEFLWIFGLYTATYATANTVGSYYEWKEDDGQMVKLGATTLVNMTSVIAKDRAYARMFGVVKPHPFPLASIGLFAIRDSLTVVSCFHAPKIISEKLRGLGVSESTTNAVAQIGAPIAVQILSTPLHLLGLDLYNHPVADRMTRLQFIQRDMLVLAPIAGLVVGVCTGFLKEKERDDSWARWIYTLAPYPFRDDSWARWIYTLAPYPFVCLPNASALYSWGHWLITVAPYLPKPVLYVPSLSTLQALKPWVVSALPYVAPPLAMLPRTLLLVGCILLGQRVGESFVGVGLTGGIATGKSTVSNLYKKNGAVIVDADVIAREVVMPGRGAYNAIVKKFGPEVLNEDRTINRAKLGSIIFSDPAKRQVLNGCTHKFILWEMFAQLFYHRFVGRKRLVVFDAPLLFETKILERFCYPIVVVACSEANELNRLIQRDNLSEEDARKRIQSQMKLHDDRVTKLQRLAELQVTVKDLKAKIQHLADNDPEVLEKLERSVQVAKIGADRWTDNVFTVRSWVAQKRGCASSEVDKWLGIKDDFDYIE</sequence>
<dbReference type="GO" id="GO:0015937">
    <property type="term" value="P:coenzyme A biosynthetic process"/>
    <property type="evidence" value="ECO:0007669"/>
    <property type="project" value="InterPro"/>
</dbReference>
<dbReference type="GO" id="GO:0005524">
    <property type="term" value="F:ATP binding"/>
    <property type="evidence" value="ECO:0007669"/>
    <property type="project" value="UniProtKB-KW"/>
</dbReference>
<dbReference type="Pfam" id="PF18517">
    <property type="entry name" value="LZ3wCH"/>
    <property type="match status" value="1"/>
</dbReference>
<evidence type="ECO:0000256" key="2">
    <source>
        <dbReference type="ARBA" id="ARBA00022741"/>
    </source>
</evidence>
<dbReference type="CDD" id="cd02022">
    <property type="entry name" value="DPCK"/>
    <property type="match status" value="1"/>
</dbReference>
<dbReference type="Gene3D" id="3.40.50.300">
    <property type="entry name" value="P-loop containing nucleotide triphosphate hydrolases"/>
    <property type="match status" value="1"/>
</dbReference>
<dbReference type="SUPFAM" id="SSF52540">
    <property type="entry name" value="P-loop containing nucleoside triphosphate hydrolases"/>
    <property type="match status" value="1"/>
</dbReference>
<protein>
    <recommendedName>
        <fullName evidence="6">Leucine zipper with capping helix domain-containing protein</fullName>
    </recommendedName>
</protein>
<keyword evidence="2" id="KW-0547">Nucleotide-binding</keyword>
<evidence type="ECO:0000259" key="6">
    <source>
        <dbReference type="Pfam" id="PF18517"/>
    </source>
</evidence>
<dbReference type="Pfam" id="PF01121">
    <property type="entry name" value="CoaE"/>
    <property type="match status" value="1"/>
</dbReference>
<organism evidence="7 8">
    <name type="scientific">Pythium insidiosum</name>
    <name type="common">Pythiosis disease agent</name>
    <dbReference type="NCBI Taxonomy" id="114742"/>
    <lineage>
        <taxon>Eukaryota</taxon>
        <taxon>Sar</taxon>
        <taxon>Stramenopiles</taxon>
        <taxon>Oomycota</taxon>
        <taxon>Peronosporomycetes</taxon>
        <taxon>Pythiales</taxon>
        <taxon>Pythiaceae</taxon>
        <taxon>Pythium</taxon>
    </lineage>
</organism>
<proteinExistence type="inferred from homology"/>
<comment type="subcellular location">
    <subcellularLocation>
        <location evidence="1">Nucleus</location>
    </subcellularLocation>
</comment>
<keyword evidence="3" id="KW-0067">ATP-binding</keyword>
<dbReference type="PANTHER" id="PTHR37845:SF1">
    <property type="entry name" value="SEQUENCE ORPHAN"/>
    <property type="match status" value="1"/>
</dbReference>
<keyword evidence="8" id="KW-1185">Reference proteome</keyword>
<reference evidence="7" key="1">
    <citation type="submission" date="2021-12" db="EMBL/GenBank/DDBJ databases">
        <title>Prjna785345.</title>
        <authorList>
            <person name="Rujirawat T."/>
            <person name="Krajaejun T."/>
        </authorList>
    </citation>
    <scope>NUCLEOTIDE SEQUENCE</scope>
    <source>
        <strain evidence="7">Pi057C3</strain>
    </source>
</reference>
<dbReference type="GO" id="GO:0004140">
    <property type="term" value="F:dephospho-CoA kinase activity"/>
    <property type="evidence" value="ECO:0007669"/>
    <property type="project" value="InterPro"/>
</dbReference>
<dbReference type="EMBL" id="JAKCXM010000002">
    <property type="protein sequence ID" value="KAJ0409854.1"/>
    <property type="molecule type" value="Genomic_DNA"/>
</dbReference>
<evidence type="ECO:0000256" key="3">
    <source>
        <dbReference type="ARBA" id="ARBA00022840"/>
    </source>
</evidence>